<gene>
    <name evidence="5" type="ORF">NEOLI_002778</name>
</gene>
<dbReference type="GO" id="GO:0000228">
    <property type="term" value="C:nuclear chromosome"/>
    <property type="evidence" value="ECO:0007669"/>
    <property type="project" value="TreeGrafter"/>
</dbReference>
<organism evidence="5 6">
    <name type="scientific">Neolecta irregularis (strain DAH-3)</name>
    <dbReference type="NCBI Taxonomy" id="1198029"/>
    <lineage>
        <taxon>Eukaryota</taxon>
        <taxon>Fungi</taxon>
        <taxon>Dikarya</taxon>
        <taxon>Ascomycota</taxon>
        <taxon>Taphrinomycotina</taxon>
        <taxon>Neolectales</taxon>
        <taxon>Neolectaceae</taxon>
        <taxon>Neolecta</taxon>
    </lineage>
</organism>
<feature type="region of interest" description="Disordered" evidence="3">
    <location>
        <begin position="1"/>
        <end position="107"/>
    </location>
</feature>
<dbReference type="PANTHER" id="PTHR35144">
    <property type="entry name" value="MEIOSIS-SPECIFIC TRANSCRIPTION FACTOR NDT80"/>
    <property type="match status" value="1"/>
</dbReference>
<keyword evidence="6" id="KW-1185">Reference proteome</keyword>
<dbReference type="Gene3D" id="2.60.40.1390">
    <property type="entry name" value="NDT80 DNA-binding domain"/>
    <property type="match status" value="2"/>
</dbReference>
<dbReference type="InterPro" id="IPR037141">
    <property type="entry name" value="NDT80_DNA-bd_dom_sf"/>
</dbReference>
<dbReference type="InterPro" id="IPR008967">
    <property type="entry name" value="p53-like_TF_DNA-bd_sf"/>
</dbReference>
<evidence type="ECO:0000313" key="6">
    <source>
        <dbReference type="Proteomes" id="UP000186594"/>
    </source>
</evidence>
<dbReference type="GO" id="GO:0003700">
    <property type="term" value="F:DNA-binding transcription factor activity"/>
    <property type="evidence" value="ECO:0007669"/>
    <property type="project" value="UniProtKB-UniRule"/>
</dbReference>
<feature type="region of interest" description="Disordered" evidence="3">
    <location>
        <begin position="356"/>
        <end position="378"/>
    </location>
</feature>
<accession>A0A1U7LQY2</accession>
<dbReference type="SUPFAM" id="SSF49417">
    <property type="entry name" value="p53-like transcription factors"/>
    <property type="match status" value="1"/>
</dbReference>
<feature type="region of interest" description="Disordered" evidence="3">
    <location>
        <begin position="533"/>
        <end position="555"/>
    </location>
</feature>
<reference evidence="5 6" key="1">
    <citation type="submission" date="2016-04" db="EMBL/GenBank/DDBJ databases">
        <title>Evolutionary innovation and constraint leading to complex multicellularity in the Ascomycota.</title>
        <authorList>
            <person name="Cisse O."/>
            <person name="Nguyen A."/>
            <person name="Hewitt D.A."/>
            <person name="Jedd G."/>
            <person name="Stajich J.E."/>
        </authorList>
    </citation>
    <scope>NUCLEOTIDE SEQUENCE [LARGE SCALE GENOMIC DNA]</scope>
    <source>
        <strain evidence="5 6">DAH-3</strain>
    </source>
</reference>
<proteinExistence type="predicted"/>
<feature type="domain" description="NDT80" evidence="4">
    <location>
        <begin position="123"/>
        <end position="342"/>
    </location>
</feature>
<feature type="compositionally biased region" description="Basic and acidic residues" evidence="3">
    <location>
        <begin position="35"/>
        <end position="64"/>
    </location>
</feature>
<dbReference type="GO" id="GO:0051321">
    <property type="term" value="P:meiotic cell cycle"/>
    <property type="evidence" value="ECO:0007669"/>
    <property type="project" value="TreeGrafter"/>
</dbReference>
<dbReference type="PANTHER" id="PTHR35144:SF2">
    <property type="entry name" value="MEIOSIS-SPECIFIC TRANSCRIPTION FACTOR NDT80"/>
    <property type="match status" value="1"/>
</dbReference>
<evidence type="ECO:0000313" key="5">
    <source>
        <dbReference type="EMBL" id="OLL24962.1"/>
    </source>
</evidence>
<dbReference type="Pfam" id="PF05224">
    <property type="entry name" value="NDT80_PhoG"/>
    <property type="match status" value="1"/>
</dbReference>
<evidence type="ECO:0000256" key="3">
    <source>
        <dbReference type="SAM" id="MobiDB-lite"/>
    </source>
</evidence>
<evidence type="ECO:0000259" key="4">
    <source>
        <dbReference type="PROSITE" id="PS51517"/>
    </source>
</evidence>
<dbReference type="EMBL" id="LXFE01000542">
    <property type="protein sequence ID" value="OLL24962.1"/>
    <property type="molecule type" value="Genomic_DNA"/>
</dbReference>
<feature type="compositionally biased region" description="Polar residues" evidence="3">
    <location>
        <begin position="66"/>
        <end position="107"/>
    </location>
</feature>
<name>A0A1U7LQY2_NEOID</name>
<keyword evidence="1 2" id="KW-0238">DNA-binding</keyword>
<dbReference type="PROSITE" id="PS51517">
    <property type="entry name" value="NDT80"/>
    <property type="match status" value="1"/>
</dbReference>
<sequence>MQRQTGYAAPYDSHSRQHLLLAASSLPQADSAPYADRETYANREPYADRETYANREPYANRDSHYAANTQPYASNRDSHYTATRDSPYASSTQPYPSNTEPYASNSDSHFAFKPQHTFYPLHRPASHHAPYIQPYSPRADPHSPPRLLKPYHRSAFSKPAPDEITLPFSGTETIRPVYLGSEQYTPSIFASVDRGFFVADGKWTCYRRNYFQTHIQVNLVSNLCMSNKVPIQSFQTTISSHIASDPNNAIVLVQHTPKRDKGPQMAPAFVTIGPDEKVVFERIQFKSATANNGKRRAQQQFFIIRVELHATIAGQDPILIGVSRSMPVVVRGRSPGHYADNGQRDDNDLEIEYLNPTLPFPSHRASPPTPPNQSTSPNIARKFPQFYEPPLAIAAYHGPNGVPTVASSYINYQSPSNVFIPPAPSLTAPLRMPTPHSPTPSLSPTEVSPVPSSLNDEFTGYMYFPYPLNQHPIVDCNYEPHGHVENHRPINPIEEEKEEGGYIPGGVKIKKELDNHAAIEPVKAPYATLRNAKTKFEQSTSSSGYFPGDQDATRN</sequence>
<dbReference type="OrthoDB" id="2288358at2759"/>
<protein>
    <submittedName>
        <fullName evidence="5">Transcription factor vib-1</fullName>
    </submittedName>
</protein>
<feature type="region of interest" description="Disordered" evidence="3">
    <location>
        <begin position="129"/>
        <end position="158"/>
    </location>
</feature>
<evidence type="ECO:0000256" key="2">
    <source>
        <dbReference type="PROSITE-ProRule" id="PRU00850"/>
    </source>
</evidence>
<evidence type="ECO:0000256" key="1">
    <source>
        <dbReference type="ARBA" id="ARBA00023125"/>
    </source>
</evidence>
<comment type="caution">
    <text evidence="5">The sequence shown here is derived from an EMBL/GenBank/DDBJ whole genome shotgun (WGS) entry which is preliminary data.</text>
</comment>
<feature type="DNA-binding region" description="NDT80" evidence="2">
    <location>
        <begin position="123"/>
        <end position="342"/>
    </location>
</feature>
<dbReference type="AlphaFoldDB" id="A0A1U7LQY2"/>
<dbReference type="GO" id="GO:0003677">
    <property type="term" value="F:DNA binding"/>
    <property type="evidence" value="ECO:0007669"/>
    <property type="project" value="UniProtKB-KW"/>
</dbReference>
<dbReference type="InterPro" id="IPR052605">
    <property type="entry name" value="Fungal_trans_regulator"/>
</dbReference>
<dbReference type="InterPro" id="IPR024061">
    <property type="entry name" value="NDT80_DNA-bd_dom"/>
</dbReference>
<dbReference type="GO" id="GO:0045944">
    <property type="term" value="P:positive regulation of transcription by RNA polymerase II"/>
    <property type="evidence" value="ECO:0007669"/>
    <property type="project" value="TreeGrafter"/>
</dbReference>
<dbReference type="Proteomes" id="UP000186594">
    <property type="component" value="Unassembled WGS sequence"/>
</dbReference>